<dbReference type="Proteomes" id="UP001501570">
    <property type="component" value="Unassembled WGS sequence"/>
</dbReference>
<comment type="caution">
    <text evidence="1">The sequence shown here is derived from an EMBL/GenBank/DDBJ whole genome shotgun (WGS) entry which is preliminary data.</text>
</comment>
<keyword evidence="2" id="KW-1185">Reference proteome</keyword>
<evidence type="ECO:0000313" key="2">
    <source>
        <dbReference type="Proteomes" id="UP001501570"/>
    </source>
</evidence>
<dbReference type="EMBL" id="BAABJQ010000002">
    <property type="protein sequence ID" value="GAA5179558.1"/>
    <property type="molecule type" value="Genomic_DNA"/>
</dbReference>
<sequence>MQTFLDRYEEAIRRLPVVATSPQGWVTVRSWLHCVASEVDAHASNGAASRHQIDLALTAIDGDGTPPEWPDFYDVGRLNGFAGYAALDALNTDWYGTGLTHVQSVRGALADSQHGHQLDGRIAALAATSRAVLPGS</sequence>
<reference evidence="2" key="1">
    <citation type="journal article" date="2019" name="Int. J. Syst. Evol. Microbiol.">
        <title>The Global Catalogue of Microorganisms (GCM) 10K type strain sequencing project: providing services to taxonomists for standard genome sequencing and annotation.</title>
        <authorList>
            <consortium name="The Broad Institute Genomics Platform"/>
            <consortium name="The Broad Institute Genome Sequencing Center for Infectious Disease"/>
            <person name="Wu L."/>
            <person name="Ma J."/>
        </authorList>
    </citation>
    <scope>NUCLEOTIDE SEQUENCE [LARGE SCALE GENOMIC DNA]</scope>
    <source>
        <strain evidence="2">JCM 18304</strain>
    </source>
</reference>
<organism evidence="1 2">
    <name type="scientific">Rugosimonospora acidiphila</name>
    <dbReference type="NCBI Taxonomy" id="556531"/>
    <lineage>
        <taxon>Bacteria</taxon>
        <taxon>Bacillati</taxon>
        <taxon>Actinomycetota</taxon>
        <taxon>Actinomycetes</taxon>
        <taxon>Micromonosporales</taxon>
        <taxon>Micromonosporaceae</taxon>
        <taxon>Rugosimonospora</taxon>
    </lineage>
</organism>
<proteinExistence type="predicted"/>
<evidence type="ECO:0000313" key="1">
    <source>
        <dbReference type="EMBL" id="GAA5179558.1"/>
    </source>
</evidence>
<accession>A0ABP9RLB4</accession>
<protein>
    <submittedName>
        <fullName evidence="1">Uncharacterized protein</fullName>
    </submittedName>
</protein>
<gene>
    <name evidence="1" type="ORF">GCM10023322_09890</name>
</gene>
<name>A0ABP9RLB4_9ACTN</name>